<protein>
    <recommendedName>
        <fullName evidence="3">Piwi domain-containing protein</fullName>
    </recommendedName>
</protein>
<accession>A0ABX2H025</accession>
<sequence>MRKVEVQELRYYRYVILFNGQIKNEKAIIKISDLSELKLINKGRMHLFDEEILPVLPAIEYCLHMPRTELDTYDTDTEILDRAYDVSHDIVIMPERFIFGIHLLHATLIIYSDDCSEEIKSEVKKIKAELGAVSVLELSQDLLVNQWNILFENRVFRNRKKLKDINEQYLLDEDTQLLLPVLYTARQYGKVDAVYKSIFNTTNIFETCTKLIWNQLVHHNALMSCKDFSKADVEEFRKIYEDGLRHAEKTTRLNVVITMPGVPRRQVTYGGLASKLPNDEKKIIRLLGVHRAIAKEAVLIELPVVEYALFEKLNELEINCIRETNNKYVNKALRDIGKMLEKKFTQVQLWAVSRAKHITVFSDFPVGLAIIGNSDTSLQGYKEISYRPISPLTRCLQNEMKKHRQIHYGIQCKIAFAECVLNDEENRAIRACSNVLVSSLKKLSKENQKLQISYGETLTVSDLKKFYI</sequence>
<organism evidence="1 2">
    <name type="scientific">Faecalicatena fissicatena</name>
    <dbReference type="NCBI Taxonomy" id="290055"/>
    <lineage>
        <taxon>Bacteria</taxon>
        <taxon>Bacillati</taxon>
        <taxon>Bacillota</taxon>
        <taxon>Clostridia</taxon>
        <taxon>Lachnospirales</taxon>
        <taxon>Lachnospiraceae</taxon>
        <taxon>Faecalicatena</taxon>
    </lineage>
</organism>
<gene>
    <name evidence="1" type="ORF">HFM93_08845</name>
</gene>
<dbReference type="EMBL" id="JAAWUZ010000029">
    <property type="protein sequence ID" value="NSG30381.1"/>
    <property type="molecule type" value="Genomic_DNA"/>
</dbReference>
<reference evidence="1 2" key="1">
    <citation type="journal article" date="2020" name="Cell Host Microbe">
        <title>Functional and Genomic Variation between Human-Derived Isolates of Lachnospiraceae Reveals Inter- and Intra-Species Diversity.</title>
        <authorList>
            <person name="Sorbara M.T."/>
            <person name="Littmann E.R."/>
            <person name="Fontana E."/>
            <person name="Moody T.U."/>
            <person name="Kohout C.E."/>
            <person name="Gjonbalaj M."/>
            <person name="Eaton V."/>
            <person name="Seok R."/>
            <person name="Leiner I.M."/>
            <person name="Pamer E.G."/>
        </authorList>
    </citation>
    <scope>NUCLEOTIDE SEQUENCE [LARGE SCALE GENOMIC DNA]</scope>
    <source>
        <strain evidence="1 2">MSK.14.16</strain>
    </source>
</reference>
<evidence type="ECO:0000313" key="1">
    <source>
        <dbReference type="EMBL" id="NSG30381.1"/>
    </source>
</evidence>
<proteinExistence type="predicted"/>
<evidence type="ECO:0000313" key="2">
    <source>
        <dbReference type="Proteomes" id="UP000821846"/>
    </source>
</evidence>
<dbReference type="RefSeq" id="WP_173866446.1">
    <property type="nucleotide sequence ID" value="NZ_JAAWUU010000029.1"/>
</dbReference>
<keyword evidence="2" id="KW-1185">Reference proteome</keyword>
<comment type="caution">
    <text evidence="1">The sequence shown here is derived from an EMBL/GenBank/DDBJ whole genome shotgun (WGS) entry which is preliminary data.</text>
</comment>
<dbReference type="Proteomes" id="UP000821846">
    <property type="component" value="Unassembled WGS sequence"/>
</dbReference>
<name>A0ABX2H025_9FIRM</name>
<evidence type="ECO:0008006" key="3">
    <source>
        <dbReference type="Google" id="ProtNLM"/>
    </source>
</evidence>